<evidence type="ECO:0000259" key="1">
    <source>
        <dbReference type="PROSITE" id="PS50206"/>
    </source>
</evidence>
<dbReference type="PROSITE" id="PS50206">
    <property type="entry name" value="RHODANESE_3"/>
    <property type="match status" value="1"/>
</dbReference>
<proteinExistence type="predicted"/>
<dbReference type="AlphaFoldDB" id="A0L9Y8"/>
<dbReference type="STRING" id="156889.Mmc1_2280"/>
<dbReference type="EMBL" id="CP000471">
    <property type="protein sequence ID" value="ABK44781.1"/>
    <property type="molecule type" value="Genomic_DNA"/>
</dbReference>
<accession>A0L9Y8</accession>
<dbReference type="PANTHER" id="PTHR44086">
    <property type="entry name" value="THIOSULFATE SULFURTRANSFERASE RDL2, MITOCHONDRIAL-RELATED"/>
    <property type="match status" value="1"/>
</dbReference>
<dbReference type="SUPFAM" id="SSF52821">
    <property type="entry name" value="Rhodanese/Cell cycle control phosphatase"/>
    <property type="match status" value="1"/>
</dbReference>
<dbReference type="SMART" id="SM00450">
    <property type="entry name" value="RHOD"/>
    <property type="match status" value="1"/>
</dbReference>
<dbReference type="InterPro" id="IPR036873">
    <property type="entry name" value="Rhodanese-like_dom_sf"/>
</dbReference>
<dbReference type="KEGG" id="mgm:Mmc1_2280"/>
<evidence type="ECO:0000313" key="3">
    <source>
        <dbReference type="Proteomes" id="UP000002586"/>
    </source>
</evidence>
<gene>
    <name evidence="2" type="ordered locus">Mmc1_2280</name>
</gene>
<dbReference type="InterPro" id="IPR001763">
    <property type="entry name" value="Rhodanese-like_dom"/>
</dbReference>
<reference evidence="2 3" key="2">
    <citation type="journal article" date="2012" name="Int. J. Syst. Evol. Microbiol.">
        <title>Magnetococcus marinus gen. nov., sp. nov., a marine, magnetotactic bacterium that represents a novel lineage (Magnetococcaceae fam. nov.; Magnetococcales ord. nov.) at the base of the Alphaproteobacteria.</title>
        <authorList>
            <person name="Bazylinski D.A."/>
            <person name="Williams T.J."/>
            <person name="Lefevre C.T."/>
            <person name="Berg R.J."/>
            <person name="Zhang C.L."/>
            <person name="Bowser S.S."/>
            <person name="Dean A.J."/>
            <person name="Beveridge T.J."/>
        </authorList>
    </citation>
    <scope>NUCLEOTIDE SEQUENCE [LARGE SCALE GENOMIC DNA]</scope>
    <source>
        <strain evidence="3">ATCC BAA-1437 / JCM 17883 / MC-1</strain>
    </source>
</reference>
<dbReference type="PANTHER" id="PTHR44086:SF10">
    <property type="entry name" value="THIOSULFATE SULFURTRANSFERASE_RHODANESE-LIKE DOMAIN-CONTAINING PROTEIN 3"/>
    <property type="match status" value="1"/>
</dbReference>
<organism evidence="2 3">
    <name type="scientific">Magnetococcus marinus (strain ATCC BAA-1437 / JCM 17883 / MC-1)</name>
    <dbReference type="NCBI Taxonomy" id="156889"/>
    <lineage>
        <taxon>Bacteria</taxon>
        <taxon>Pseudomonadati</taxon>
        <taxon>Pseudomonadota</taxon>
        <taxon>Magnetococcia</taxon>
        <taxon>Magnetococcales</taxon>
        <taxon>Magnetococcaceae</taxon>
        <taxon>Magnetococcus</taxon>
    </lineage>
</organism>
<sequence>MVDDVIENIMQRAVDSEMISAEQLEQVIAHKPEDVIILDIRTEVEFREGMVAHSLQYPFAHNLQNRADTEPFKHDFFSRCTPADLDADKRYILLCRTGPRTEIAVEAFVEAGLQACELVGGINGWAEQGLPLVDGQNMPRFVP</sequence>
<dbReference type="Gene3D" id="3.40.250.10">
    <property type="entry name" value="Rhodanese-like domain"/>
    <property type="match status" value="1"/>
</dbReference>
<dbReference type="Pfam" id="PF00581">
    <property type="entry name" value="Rhodanese"/>
    <property type="match status" value="1"/>
</dbReference>
<protein>
    <submittedName>
        <fullName evidence="2">Rhodanese domain protein</fullName>
    </submittedName>
</protein>
<feature type="domain" description="Rhodanese" evidence="1">
    <location>
        <begin position="31"/>
        <end position="134"/>
    </location>
</feature>
<name>A0L9Y8_MAGMM</name>
<dbReference type="RefSeq" id="WP_011713902.1">
    <property type="nucleotide sequence ID" value="NC_008576.1"/>
</dbReference>
<dbReference type="Proteomes" id="UP000002586">
    <property type="component" value="Chromosome"/>
</dbReference>
<evidence type="ECO:0000313" key="2">
    <source>
        <dbReference type="EMBL" id="ABK44781.1"/>
    </source>
</evidence>
<keyword evidence="3" id="KW-1185">Reference proteome</keyword>
<reference evidence="3" key="1">
    <citation type="journal article" date="2009" name="Appl. Environ. Microbiol.">
        <title>Complete genome sequence of the chemolithoautotrophic marine magnetotactic coccus strain MC-1.</title>
        <authorList>
            <person name="Schubbe S."/>
            <person name="Williams T.J."/>
            <person name="Xie G."/>
            <person name="Kiss H.E."/>
            <person name="Brettin T.S."/>
            <person name="Martinez D."/>
            <person name="Ross C.A."/>
            <person name="Schuler D."/>
            <person name="Cox B.L."/>
            <person name="Nealson K.H."/>
            <person name="Bazylinski D.A."/>
        </authorList>
    </citation>
    <scope>NUCLEOTIDE SEQUENCE [LARGE SCALE GENOMIC DNA]</scope>
    <source>
        <strain evidence="3">ATCC BAA-1437 / JCM 17883 / MC-1</strain>
    </source>
</reference>
<dbReference type="GO" id="GO:0004792">
    <property type="term" value="F:thiosulfate-cyanide sulfurtransferase activity"/>
    <property type="evidence" value="ECO:0007669"/>
    <property type="project" value="TreeGrafter"/>
</dbReference>
<dbReference type="CDD" id="cd00158">
    <property type="entry name" value="RHOD"/>
    <property type="match status" value="1"/>
</dbReference>
<dbReference type="eggNOG" id="COG0607">
    <property type="taxonomic scope" value="Bacteria"/>
</dbReference>
<dbReference type="OrthoDB" id="9789585at2"/>
<dbReference type="HOGENOM" id="CLU_1803836_0_0_5"/>